<keyword evidence="11 19" id="KW-0418">Kinase</keyword>
<evidence type="ECO:0000256" key="18">
    <source>
        <dbReference type="PROSITE-ProRule" id="PRU10141"/>
    </source>
</evidence>
<evidence type="ECO:0000256" key="9">
    <source>
        <dbReference type="ARBA" id="ARBA00022723"/>
    </source>
</evidence>
<keyword evidence="13 19" id="KW-0460">Magnesium</keyword>
<dbReference type="SMART" id="SM00220">
    <property type="entry name" value="S_TKc"/>
    <property type="match status" value="1"/>
</dbReference>
<evidence type="ECO:0000256" key="19">
    <source>
        <dbReference type="RuleBase" id="RU361165"/>
    </source>
</evidence>
<organism evidence="22 23">
    <name type="scientific">Allacma fusca</name>
    <dbReference type="NCBI Taxonomy" id="39272"/>
    <lineage>
        <taxon>Eukaryota</taxon>
        <taxon>Metazoa</taxon>
        <taxon>Ecdysozoa</taxon>
        <taxon>Arthropoda</taxon>
        <taxon>Hexapoda</taxon>
        <taxon>Collembola</taxon>
        <taxon>Symphypleona</taxon>
        <taxon>Sminthuridae</taxon>
        <taxon>Allacma</taxon>
    </lineage>
</organism>
<evidence type="ECO:0000313" key="23">
    <source>
        <dbReference type="Proteomes" id="UP000708208"/>
    </source>
</evidence>
<evidence type="ECO:0000256" key="10">
    <source>
        <dbReference type="ARBA" id="ARBA00022741"/>
    </source>
</evidence>
<dbReference type="Pfam" id="PF00069">
    <property type="entry name" value="Pkinase"/>
    <property type="match status" value="1"/>
</dbReference>
<dbReference type="AlphaFoldDB" id="A0A8J2L6F8"/>
<dbReference type="InterPro" id="IPR017441">
    <property type="entry name" value="Protein_kinase_ATP_BS"/>
</dbReference>
<keyword evidence="14" id="KW-0539">Nucleus</keyword>
<keyword evidence="8" id="KW-0879">Wnt signaling pathway</keyword>
<dbReference type="InterPro" id="IPR008271">
    <property type="entry name" value="Ser/Thr_kinase_AS"/>
</dbReference>
<feature type="binding site" evidence="18">
    <location>
        <position position="157"/>
    </location>
    <ligand>
        <name>ATP</name>
        <dbReference type="ChEBI" id="CHEBI:30616"/>
    </ligand>
</feature>
<dbReference type="GO" id="GO:0005524">
    <property type="term" value="F:ATP binding"/>
    <property type="evidence" value="ECO:0007669"/>
    <property type="project" value="UniProtKB-UniRule"/>
</dbReference>
<keyword evidence="5" id="KW-0963">Cytoplasm</keyword>
<evidence type="ECO:0000256" key="20">
    <source>
        <dbReference type="SAM" id="MobiDB-lite"/>
    </source>
</evidence>
<evidence type="ECO:0000256" key="5">
    <source>
        <dbReference type="ARBA" id="ARBA00022490"/>
    </source>
</evidence>
<dbReference type="InterPro" id="IPR000719">
    <property type="entry name" value="Prot_kinase_dom"/>
</dbReference>
<dbReference type="PROSITE" id="PS00107">
    <property type="entry name" value="PROTEIN_KINASE_ATP"/>
    <property type="match status" value="1"/>
</dbReference>
<evidence type="ECO:0000256" key="3">
    <source>
        <dbReference type="ARBA" id="ARBA00004496"/>
    </source>
</evidence>
<dbReference type="PROSITE" id="PS01351">
    <property type="entry name" value="MAPK"/>
    <property type="match status" value="1"/>
</dbReference>
<dbReference type="PROSITE" id="PS50011">
    <property type="entry name" value="PROTEIN_KINASE_DOM"/>
    <property type="match status" value="1"/>
</dbReference>
<comment type="cofactor">
    <cofactor evidence="1 19">
        <name>Mg(2+)</name>
        <dbReference type="ChEBI" id="CHEBI:18420"/>
    </cofactor>
</comment>
<keyword evidence="10 18" id="KW-0547">Nucleotide-binding</keyword>
<evidence type="ECO:0000256" key="2">
    <source>
        <dbReference type="ARBA" id="ARBA00004123"/>
    </source>
</evidence>
<dbReference type="GO" id="GO:0016055">
    <property type="term" value="P:Wnt signaling pathway"/>
    <property type="evidence" value="ECO:0007669"/>
    <property type="project" value="UniProtKB-KW"/>
</dbReference>
<dbReference type="CDD" id="cd07853">
    <property type="entry name" value="STKc_NLK"/>
    <property type="match status" value="1"/>
</dbReference>
<evidence type="ECO:0000256" key="15">
    <source>
        <dbReference type="ARBA" id="ARBA00047592"/>
    </source>
</evidence>
<dbReference type="FunFam" id="1.10.510.10:FF:000162">
    <property type="entry name" value="Mitogen-activated protein kinase"/>
    <property type="match status" value="1"/>
</dbReference>
<comment type="caution">
    <text evidence="22">The sequence shown here is derived from an EMBL/GenBank/DDBJ whole genome shotgun (WGS) entry which is preliminary data.</text>
</comment>
<comment type="activity regulation">
    <text evidence="19">Activated by threonine and tyrosine phosphorylation.</text>
</comment>
<evidence type="ECO:0000256" key="8">
    <source>
        <dbReference type="ARBA" id="ARBA00022687"/>
    </source>
</evidence>
<accession>A0A8J2L6F8</accession>
<comment type="catalytic activity">
    <reaction evidence="15 19">
        <text>L-threonyl-[protein] + ATP = O-phospho-L-threonyl-[protein] + ADP + H(+)</text>
        <dbReference type="Rhea" id="RHEA:46608"/>
        <dbReference type="Rhea" id="RHEA-COMP:11060"/>
        <dbReference type="Rhea" id="RHEA-COMP:11605"/>
        <dbReference type="ChEBI" id="CHEBI:15378"/>
        <dbReference type="ChEBI" id="CHEBI:30013"/>
        <dbReference type="ChEBI" id="CHEBI:30616"/>
        <dbReference type="ChEBI" id="CHEBI:61977"/>
        <dbReference type="ChEBI" id="CHEBI:456216"/>
        <dbReference type="EC" id="2.7.11.24"/>
    </reaction>
</comment>
<dbReference type="InterPro" id="IPR050117">
    <property type="entry name" value="MAPK"/>
</dbReference>
<evidence type="ECO:0000256" key="17">
    <source>
        <dbReference type="ARBA" id="ARBA00055845"/>
    </source>
</evidence>
<sequence>MLDRRLVPISPILYLTSSGRILTLWTSLDESFPSQGKPKLVYNSSNQFPSQVKGSWNILYTDGKGEKWLTPMMGVTHHHHHHQSHHQAVLAAAYFHNNNQQNIGLNSSAKTSNGGGYASPERTSPVDVQPDRPIGYGAFGVVWAVTDPRDGKRVALKKLPNVFQSLVSARRVCRELRMLCFFKHDNVLAALDILQPPHIDFFQEIYVITELMQSDLHKIIVSPQHLSSDHIKVFLYQILRGLKYLHSARILHRDIKPGNLLVNSNCVLRICDFGLARVEEPNRSRAMTQEVVTQYYRAPEILMGAKHYDRAVDVWSVGCIFGELLGRRILFQAQTPIQQLDLITDLLGTPKPEDIRSACSGARNHMLKKPHKAAALAALYTLSPQATPEAIHLLCQMLVFDPERRITIEEALNHPYIDEGRLRYHSCMCRCCRTTSSGLRTYASDLEPVAECPFDDRWEKKITSMSQVKEDLYNLVLEQAQNNRTPLCINPHSAAFKSFTSSTVAHPSELPPSPHQWE</sequence>
<dbReference type="GO" id="GO:0005634">
    <property type="term" value="C:nucleus"/>
    <property type="evidence" value="ECO:0007669"/>
    <property type="project" value="UniProtKB-SubCell"/>
</dbReference>
<dbReference type="OrthoDB" id="192887at2759"/>
<dbReference type="GO" id="GO:0004707">
    <property type="term" value="F:MAP kinase activity"/>
    <property type="evidence" value="ECO:0007669"/>
    <property type="project" value="UniProtKB-EC"/>
</dbReference>
<dbReference type="FunFam" id="3.30.200.20:FF:000961">
    <property type="entry name" value="Mitogen-activated protein kinase"/>
    <property type="match status" value="1"/>
</dbReference>
<evidence type="ECO:0000256" key="11">
    <source>
        <dbReference type="ARBA" id="ARBA00022777"/>
    </source>
</evidence>
<comment type="catalytic activity">
    <reaction evidence="16">
        <text>L-seryl-[protein] + ATP = O-phospho-L-seryl-[protein] + ADP + H(+)</text>
        <dbReference type="Rhea" id="RHEA:17989"/>
        <dbReference type="Rhea" id="RHEA-COMP:9863"/>
        <dbReference type="Rhea" id="RHEA-COMP:11604"/>
        <dbReference type="ChEBI" id="CHEBI:15378"/>
        <dbReference type="ChEBI" id="CHEBI:29999"/>
        <dbReference type="ChEBI" id="CHEBI:30616"/>
        <dbReference type="ChEBI" id="CHEBI:83421"/>
        <dbReference type="ChEBI" id="CHEBI:456216"/>
        <dbReference type="EC" id="2.7.11.24"/>
    </reaction>
</comment>
<keyword evidence="9" id="KW-0479">Metal-binding</keyword>
<keyword evidence="12 18" id="KW-0067">ATP-binding</keyword>
<evidence type="ECO:0000256" key="12">
    <source>
        <dbReference type="ARBA" id="ARBA00022840"/>
    </source>
</evidence>
<dbReference type="InterPro" id="IPR003527">
    <property type="entry name" value="MAP_kinase_CS"/>
</dbReference>
<dbReference type="PROSITE" id="PS00108">
    <property type="entry name" value="PROTEIN_KINASE_ST"/>
    <property type="match status" value="1"/>
</dbReference>
<dbReference type="Proteomes" id="UP000708208">
    <property type="component" value="Unassembled WGS sequence"/>
</dbReference>
<dbReference type="GO" id="GO:0005737">
    <property type="term" value="C:cytoplasm"/>
    <property type="evidence" value="ECO:0007669"/>
    <property type="project" value="UniProtKB-SubCell"/>
</dbReference>
<dbReference type="EMBL" id="CAJVCH010551546">
    <property type="protein sequence ID" value="CAG7829458.1"/>
    <property type="molecule type" value="Genomic_DNA"/>
</dbReference>
<evidence type="ECO:0000256" key="16">
    <source>
        <dbReference type="ARBA" id="ARBA00048312"/>
    </source>
</evidence>
<feature type="region of interest" description="Disordered" evidence="20">
    <location>
        <begin position="104"/>
        <end position="127"/>
    </location>
</feature>
<keyword evidence="23" id="KW-1185">Reference proteome</keyword>
<dbReference type="PANTHER" id="PTHR24055">
    <property type="entry name" value="MITOGEN-ACTIVATED PROTEIN KINASE"/>
    <property type="match status" value="1"/>
</dbReference>
<reference evidence="22" key="1">
    <citation type="submission" date="2021-06" db="EMBL/GenBank/DDBJ databases">
        <authorList>
            <person name="Hodson N. C."/>
            <person name="Mongue J. A."/>
            <person name="Jaron S. K."/>
        </authorList>
    </citation>
    <scope>NUCLEOTIDE SEQUENCE</scope>
</reference>
<proteinExistence type="inferred from homology"/>
<dbReference type="EC" id="2.7.11.24" evidence="19"/>
<evidence type="ECO:0000313" key="22">
    <source>
        <dbReference type="EMBL" id="CAG7829458.1"/>
    </source>
</evidence>
<keyword evidence="7 19" id="KW-0808">Transferase</keyword>
<dbReference type="GO" id="GO:0046872">
    <property type="term" value="F:metal ion binding"/>
    <property type="evidence" value="ECO:0007669"/>
    <property type="project" value="UniProtKB-KW"/>
</dbReference>
<keyword evidence="6 19" id="KW-0723">Serine/threonine-protein kinase</keyword>
<evidence type="ECO:0000256" key="1">
    <source>
        <dbReference type="ARBA" id="ARBA00001946"/>
    </source>
</evidence>
<evidence type="ECO:0000256" key="14">
    <source>
        <dbReference type="ARBA" id="ARBA00023242"/>
    </source>
</evidence>
<comment type="similarity">
    <text evidence="19">Belongs to the protein kinase superfamily. Ser/Thr protein kinase family. MAP kinase subfamily.</text>
</comment>
<evidence type="ECO:0000256" key="6">
    <source>
        <dbReference type="ARBA" id="ARBA00022527"/>
    </source>
</evidence>
<evidence type="ECO:0000256" key="7">
    <source>
        <dbReference type="ARBA" id="ARBA00022679"/>
    </source>
</evidence>
<comment type="subcellular location">
    <subcellularLocation>
        <location evidence="3">Cytoplasm</location>
    </subcellularLocation>
    <subcellularLocation>
        <location evidence="2">Nucleus</location>
    </subcellularLocation>
</comment>
<protein>
    <recommendedName>
        <fullName evidence="19">Mitogen-activated protein kinase</fullName>
        <ecNumber evidence="19">2.7.11.24</ecNumber>
    </recommendedName>
</protein>
<evidence type="ECO:0000259" key="21">
    <source>
        <dbReference type="PROSITE" id="PS50011"/>
    </source>
</evidence>
<evidence type="ECO:0000256" key="13">
    <source>
        <dbReference type="ARBA" id="ARBA00022842"/>
    </source>
</evidence>
<comment type="function">
    <text evidence="17">Has a role in the Wnt signaling pathway controlling the asymmetry of cell divisions during embryogenesis. Operates in the AB and EMS cell lineages influencing cell specification. Required for body wall muscle development, endoderm development, pop-1 asymmetry and T-cell division asymmetry. Component of the beta-catenin-lit-1 complex which promotes the phosphorylation, down-regulation and subcellular relocation of pop-1. Regulates plp-1 nuclear localization in embryos. Plays a role in male tail tip morphogenesis.</text>
</comment>
<evidence type="ECO:0000256" key="4">
    <source>
        <dbReference type="ARBA" id="ARBA00008832"/>
    </source>
</evidence>
<feature type="domain" description="Protein kinase" evidence="21">
    <location>
        <begin position="128"/>
        <end position="417"/>
    </location>
</feature>
<gene>
    <name evidence="22" type="ORF">AFUS01_LOCUS39319</name>
</gene>
<comment type="similarity">
    <text evidence="4">Belongs to the protein kinase superfamily. CMGC Ser/Thr protein kinase family. MAP kinase subfamily.</text>
</comment>
<name>A0A8J2L6F8_9HEXA</name>